<keyword evidence="1" id="KW-1133">Transmembrane helix</keyword>
<dbReference type="InterPro" id="IPR007437">
    <property type="entry name" value="DUF486"/>
</dbReference>
<feature type="transmembrane region" description="Helical" evidence="1">
    <location>
        <begin position="90"/>
        <end position="109"/>
    </location>
</feature>
<proteinExistence type="predicted"/>
<feature type="transmembrane region" description="Helical" evidence="1">
    <location>
        <begin position="66"/>
        <end position="84"/>
    </location>
</feature>
<keyword evidence="1" id="KW-0472">Membrane</keyword>
<name>A0A6C0D1M4_9ZZZZ</name>
<feature type="transmembrane region" description="Helical" evidence="1">
    <location>
        <begin position="28"/>
        <end position="54"/>
    </location>
</feature>
<accession>A0A6C0D1M4</accession>
<sequence>MNTKIEKSGAYPTLKKIVNYYSYFLPTWTFPIVTLTIASCSVFFSWFGGSYLFYNFPLFQRMFCQWLFTIFEYLILLPGIGGSVEVLGYSQNSLAVLVNAFQLVVYFILNKFTTKVVFTWRHYTSSLLIIIAILLVV</sequence>
<dbReference type="AlphaFoldDB" id="A0A6C0D1M4"/>
<dbReference type="EMBL" id="MN739520">
    <property type="protein sequence ID" value="QHT10353.1"/>
    <property type="molecule type" value="Genomic_DNA"/>
</dbReference>
<keyword evidence="1" id="KW-0812">Transmembrane</keyword>
<protein>
    <submittedName>
        <fullName evidence="2">Uncharacterized protein</fullName>
    </submittedName>
</protein>
<evidence type="ECO:0000313" key="2">
    <source>
        <dbReference type="EMBL" id="QHT10353.1"/>
    </source>
</evidence>
<feature type="transmembrane region" description="Helical" evidence="1">
    <location>
        <begin position="116"/>
        <end position="136"/>
    </location>
</feature>
<organism evidence="2">
    <name type="scientific">viral metagenome</name>
    <dbReference type="NCBI Taxonomy" id="1070528"/>
    <lineage>
        <taxon>unclassified sequences</taxon>
        <taxon>metagenomes</taxon>
        <taxon>organismal metagenomes</taxon>
    </lineage>
</organism>
<reference evidence="2" key="1">
    <citation type="journal article" date="2020" name="Nature">
        <title>Giant virus diversity and host interactions through global metagenomics.</title>
        <authorList>
            <person name="Schulz F."/>
            <person name="Roux S."/>
            <person name="Paez-Espino D."/>
            <person name="Jungbluth S."/>
            <person name="Walsh D.A."/>
            <person name="Denef V.J."/>
            <person name="McMahon K.D."/>
            <person name="Konstantinidis K.T."/>
            <person name="Eloe-Fadrosh E.A."/>
            <person name="Kyrpides N.C."/>
            <person name="Woyke T."/>
        </authorList>
    </citation>
    <scope>NUCLEOTIDE SEQUENCE</scope>
    <source>
        <strain evidence="2">GVMAG-M-3300023174-107</strain>
    </source>
</reference>
<evidence type="ECO:0000256" key="1">
    <source>
        <dbReference type="SAM" id="Phobius"/>
    </source>
</evidence>
<dbReference type="Pfam" id="PF04342">
    <property type="entry name" value="DMT_6"/>
    <property type="match status" value="1"/>
</dbReference>